<sequence>MTALPDEAINAARKAIGYAIAKRCNIDPEEMWAGPGATAHIDDDTPPWPYWQMVTDEIAADLPAAIAAALPYLRAAAPPRSHAQNEWADAATSGMQWLKNISNGVSTAGEAIENMTSILEHCYSVQASERKEIPAAPVAEPSKEAIKAWRDVFYGSVPGVEESLSRRALCAAYAIDAVRPAAPAPDVLADAVAAAKEQGRAEAREELGVFVALAASEYGRTHYGDPNMLHPHHYDLMEKCGLRMDDFTRARANTATEGAKENAHG</sequence>
<dbReference type="AlphaFoldDB" id="A0A212SBS6"/>
<accession>A0A212SBS6</accession>
<protein>
    <submittedName>
        <fullName evidence="1">Uncharacterized protein</fullName>
    </submittedName>
</protein>
<proteinExistence type="predicted"/>
<dbReference type="OrthoDB" id="8945404at2"/>
<dbReference type="RefSeq" id="WP_088522449.1">
    <property type="nucleotide sequence ID" value="NZ_FYDG01000024.1"/>
</dbReference>
<dbReference type="EMBL" id="FYDG01000024">
    <property type="protein sequence ID" value="SNB82986.1"/>
    <property type="molecule type" value="Genomic_DNA"/>
</dbReference>
<gene>
    <name evidence="1" type="ORF">SAMN06265338_1242</name>
</gene>
<name>A0A212SBS6_RHOAC</name>
<organism evidence="1 2">
    <name type="scientific">Rhodoblastus acidophilus</name>
    <name type="common">Rhodopseudomonas acidophila</name>
    <dbReference type="NCBI Taxonomy" id="1074"/>
    <lineage>
        <taxon>Bacteria</taxon>
        <taxon>Pseudomonadati</taxon>
        <taxon>Pseudomonadota</taxon>
        <taxon>Alphaproteobacteria</taxon>
        <taxon>Hyphomicrobiales</taxon>
        <taxon>Rhodoblastaceae</taxon>
        <taxon>Rhodoblastus</taxon>
    </lineage>
</organism>
<keyword evidence="2" id="KW-1185">Reference proteome</keyword>
<evidence type="ECO:0000313" key="2">
    <source>
        <dbReference type="Proteomes" id="UP000198418"/>
    </source>
</evidence>
<reference evidence="2" key="1">
    <citation type="submission" date="2017-06" db="EMBL/GenBank/DDBJ databases">
        <authorList>
            <person name="Varghese N."/>
            <person name="Submissions S."/>
        </authorList>
    </citation>
    <scope>NUCLEOTIDE SEQUENCE [LARGE SCALE GENOMIC DNA]</scope>
    <source>
        <strain evidence="2">DSM 137</strain>
    </source>
</reference>
<dbReference type="Proteomes" id="UP000198418">
    <property type="component" value="Unassembled WGS sequence"/>
</dbReference>
<evidence type="ECO:0000313" key="1">
    <source>
        <dbReference type="EMBL" id="SNB82986.1"/>
    </source>
</evidence>